<name>A0ABQ7G1F8_DUNSA</name>
<comment type="caution">
    <text evidence="1">The sequence shown here is derived from an EMBL/GenBank/DDBJ whole genome shotgun (WGS) entry which is preliminary data.</text>
</comment>
<organism evidence="1 2">
    <name type="scientific">Dunaliella salina</name>
    <name type="common">Green alga</name>
    <name type="synonym">Protococcus salinus</name>
    <dbReference type="NCBI Taxonomy" id="3046"/>
    <lineage>
        <taxon>Eukaryota</taxon>
        <taxon>Viridiplantae</taxon>
        <taxon>Chlorophyta</taxon>
        <taxon>core chlorophytes</taxon>
        <taxon>Chlorophyceae</taxon>
        <taxon>CS clade</taxon>
        <taxon>Chlamydomonadales</taxon>
        <taxon>Dunaliellaceae</taxon>
        <taxon>Dunaliella</taxon>
    </lineage>
</organism>
<keyword evidence="2" id="KW-1185">Reference proteome</keyword>
<reference evidence="1" key="1">
    <citation type="submission" date="2017-08" db="EMBL/GenBank/DDBJ databases">
        <authorList>
            <person name="Polle J.E."/>
            <person name="Barry K."/>
            <person name="Cushman J."/>
            <person name="Schmutz J."/>
            <person name="Tran D."/>
            <person name="Hathwaick L.T."/>
            <person name="Yim W.C."/>
            <person name="Jenkins J."/>
            <person name="Mckie-Krisberg Z.M."/>
            <person name="Prochnik S."/>
            <person name="Lindquist E."/>
            <person name="Dockter R.B."/>
            <person name="Adam C."/>
            <person name="Molina H."/>
            <person name="Bunkerborg J."/>
            <person name="Jin E."/>
            <person name="Buchheim M."/>
            <person name="Magnuson J."/>
        </authorList>
    </citation>
    <scope>NUCLEOTIDE SEQUENCE</scope>
    <source>
        <strain evidence="1">CCAP 19/18</strain>
    </source>
</reference>
<evidence type="ECO:0000313" key="2">
    <source>
        <dbReference type="Proteomes" id="UP000815325"/>
    </source>
</evidence>
<protein>
    <recommendedName>
        <fullName evidence="3">Encoded protein</fullName>
    </recommendedName>
</protein>
<proteinExistence type="predicted"/>
<evidence type="ECO:0000313" key="1">
    <source>
        <dbReference type="EMBL" id="KAF5828440.1"/>
    </source>
</evidence>
<gene>
    <name evidence="1" type="ORF">DUNSADRAFT_17603</name>
</gene>
<sequence>MHPAEPGWQGHTMNSAVFTTGWLLDWLQVSSRSMLGTQCRNRKAGMLAVWMYMSSALHICWKSTRKSRQVMDMLCIPNNGRHAGCVSTPALFQLSAGKVLT</sequence>
<accession>A0ABQ7G1F8</accession>
<evidence type="ECO:0008006" key="3">
    <source>
        <dbReference type="Google" id="ProtNLM"/>
    </source>
</evidence>
<dbReference type="EMBL" id="MU070303">
    <property type="protein sequence ID" value="KAF5828440.1"/>
    <property type="molecule type" value="Genomic_DNA"/>
</dbReference>
<dbReference type="Proteomes" id="UP000815325">
    <property type="component" value="Unassembled WGS sequence"/>
</dbReference>